<dbReference type="GO" id="GO:0016837">
    <property type="term" value="F:carbon-oxygen lyase activity, acting on polysaccharides"/>
    <property type="evidence" value="ECO:0007669"/>
    <property type="project" value="TreeGrafter"/>
</dbReference>
<comment type="similarity">
    <text evidence="8">Belongs to the polysaccharide lyase 9 family.</text>
</comment>
<dbReference type="InterPro" id="IPR039448">
    <property type="entry name" value="Beta_helix"/>
</dbReference>
<dbReference type="SUPFAM" id="SSF51126">
    <property type="entry name" value="Pectin lyase-like"/>
    <property type="match status" value="1"/>
</dbReference>
<dbReference type="InterPro" id="IPR006626">
    <property type="entry name" value="PbH1"/>
</dbReference>
<comment type="subcellular location">
    <subcellularLocation>
        <location evidence="2">Secreted</location>
    </subcellularLocation>
</comment>
<accession>A0A2H0QSF9</accession>
<feature type="domain" description="DUF1565" evidence="10">
    <location>
        <begin position="43"/>
        <end position="100"/>
    </location>
</feature>
<dbReference type="SMART" id="SM00710">
    <property type="entry name" value="PbH1"/>
    <property type="match status" value="6"/>
</dbReference>
<evidence type="ECO:0000256" key="7">
    <source>
        <dbReference type="ARBA" id="ARBA00023239"/>
    </source>
</evidence>
<evidence type="ECO:0000256" key="9">
    <source>
        <dbReference type="SAM" id="SignalP"/>
    </source>
</evidence>
<keyword evidence="7" id="KW-0456">Lyase</keyword>
<organism evidence="12 13">
    <name type="scientific">Candidatus Zambryskibacteria bacterium CG10_big_fil_rev_8_21_14_0_10_42_12</name>
    <dbReference type="NCBI Taxonomy" id="1975115"/>
    <lineage>
        <taxon>Bacteria</taxon>
        <taxon>Candidatus Zambryskiibacteriota</taxon>
    </lineage>
</organism>
<evidence type="ECO:0000256" key="4">
    <source>
        <dbReference type="ARBA" id="ARBA00022723"/>
    </source>
</evidence>
<sequence length="367" mass="40250">MKKVIGVFILVLLVFLGTHNNSKDSEKIVEKNHIPQTYYVATSGSDENLGTLEEPFKNIQKAIDTVKPGGTVLVRQGVYQAFEITNMQASVDFPVVIKPYQTEHVTIDVALGGGNGVHGIAVIDSSFVTIDGFEIKDSLVEQGNLLSLNACNEADLAVIKLPTNQSRGVKVEETKKGEQHNVTFQNLHIHHVARIGVGAYKGRDNKFLHNRVHDVGAYGWYMYGDNFLIEGNETYNTNGYGMHLWPTFNNSVVKNNNISHAGKAPCYYHEASDSVKDNFKDGVIISGEKTIFEHNTVSYNQGAGIRIVDVRDITVRNSEILNNEGVGIIEEAGREHVVIDNSKIVGNKAGDVMLSDEAVQVGNIVGN</sequence>
<feature type="chain" id="PRO_5013903768" evidence="9">
    <location>
        <begin position="21"/>
        <end position="367"/>
    </location>
</feature>
<evidence type="ECO:0000256" key="6">
    <source>
        <dbReference type="ARBA" id="ARBA00022837"/>
    </source>
</evidence>
<keyword evidence="3" id="KW-0964">Secreted</keyword>
<evidence type="ECO:0000256" key="5">
    <source>
        <dbReference type="ARBA" id="ARBA00022729"/>
    </source>
</evidence>
<evidence type="ECO:0000313" key="12">
    <source>
        <dbReference type="EMBL" id="PIR37248.1"/>
    </source>
</evidence>
<evidence type="ECO:0000259" key="11">
    <source>
        <dbReference type="Pfam" id="PF13229"/>
    </source>
</evidence>
<name>A0A2H0QSF9_9BACT</name>
<evidence type="ECO:0000313" key="13">
    <source>
        <dbReference type="Proteomes" id="UP000231333"/>
    </source>
</evidence>
<evidence type="ECO:0000256" key="1">
    <source>
        <dbReference type="ARBA" id="ARBA00001913"/>
    </source>
</evidence>
<protein>
    <submittedName>
        <fullName evidence="12">Uncharacterized protein</fullName>
    </submittedName>
</protein>
<dbReference type="Pfam" id="PF07602">
    <property type="entry name" value="DUF1565"/>
    <property type="match status" value="1"/>
</dbReference>
<dbReference type="GO" id="GO:0005576">
    <property type="term" value="C:extracellular region"/>
    <property type="evidence" value="ECO:0007669"/>
    <property type="project" value="UniProtKB-SubCell"/>
</dbReference>
<proteinExistence type="inferred from homology"/>
<dbReference type="InterPro" id="IPR011050">
    <property type="entry name" value="Pectin_lyase_fold/virulence"/>
</dbReference>
<comment type="caution">
    <text evidence="12">The sequence shown here is derived from an EMBL/GenBank/DDBJ whole genome shotgun (WGS) entry which is preliminary data.</text>
</comment>
<dbReference type="InterPro" id="IPR011459">
    <property type="entry name" value="DUF1565"/>
</dbReference>
<reference evidence="12 13" key="1">
    <citation type="submission" date="2017-09" db="EMBL/GenBank/DDBJ databases">
        <title>Depth-based differentiation of microbial function through sediment-hosted aquifers and enrichment of novel symbionts in the deep terrestrial subsurface.</title>
        <authorList>
            <person name="Probst A.J."/>
            <person name="Ladd B."/>
            <person name="Jarett J.K."/>
            <person name="Geller-Mcgrath D.E."/>
            <person name="Sieber C.M."/>
            <person name="Emerson J.B."/>
            <person name="Anantharaman K."/>
            <person name="Thomas B.C."/>
            <person name="Malmstrom R."/>
            <person name="Stieglmeier M."/>
            <person name="Klingl A."/>
            <person name="Woyke T."/>
            <person name="Ryan C.M."/>
            <person name="Banfield J.F."/>
        </authorList>
    </citation>
    <scope>NUCLEOTIDE SEQUENCE [LARGE SCALE GENOMIC DNA]</scope>
    <source>
        <strain evidence="12">CG10_big_fil_rev_8_21_14_0_10_42_12</strain>
    </source>
</reference>
<dbReference type="PANTHER" id="PTHR40088">
    <property type="entry name" value="PECTATE LYASE (EUROFUNG)"/>
    <property type="match status" value="1"/>
</dbReference>
<dbReference type="InterPro" id="IPR012334">
    <property type="entry name" value="Pectin_lyas_fold"/>
</dbReference>
<evidence type="ECO:0000256" key="2">
    <source>
        <dbReference type="ARBA" id="ARBA00004613"/>
    </source>
</evidence>
<keyword evidence="6" id="KW-0106">Calcium</keyword>
<feature type="domain" description="Right handed beta helix" evidence="11">
    <location>
        <begin position="225"/>
        <end position="360"/>
    </location>
</feature>
<dbReference type="Gene3D" id="2.160.20.10">
    <property type="entry name" value="Single-stranded right-handed beta-helix, Pectin lyase-like"/>
    <property type="match status" value="1"/>
</dbReference>
<keyword evidence="4" id="KW-0479">Metal-binding</keyword>
<dbReference type="Pfam" id="PF13229">
    <property type="entry name" value="Beta_helix"/>
    <property type="match status" value="1"/>
</dbReference>
<dbReference type="PANTHER" id="PTHR40088:SF1">
    <property type="entry name" value="PECTATE LYASE PEL9"/>
    <property type="match status" value="1"/>
</dbReference>
<dbReference type="GO" id="GO:0046872">
    <property type="term" value="F:metal ion binding"/>
    <property type="evidence" value="ECO:0007669"/>
    <property type="project" value="UniProtKB-KW"/>
</dbReference>
<gene>
    <name evidence="12" type="ORF">COV34_03435</name>
</gene>
<comment type="cofactor">
    <cofactor evidence="1">
        <name>Ca(2+)</name>
        <dbReference type="ChEBI" id="CHEBI:29108"/>
    </cofactor>
</comment>
<keyword evidence="5 9" id="KW-0732">Signal</keyword>
<dbReference type="InterPro" id="IPR052052">
    <property type="entry name" value="Polysaccharide_Lyase_9"/>
</dbReference>
<evidence type="ECO:0000256" key="3">
    <source>
        <dbReference type="ARBA" id="ARBA00022525"/>
    </source>
</evidence>
<dbReference type="EMBL" id="PCXL01000026">
    <property type="protein sequence ID" value="PIR37248.1"/>
    <property type="molecule type" value="Genomic_DNA"/>
</dbReference>
<feature type="signal peptide" evidence="9">
    <location>
        <begin position="1"/>
        <end position="20"/>
    </location>
</feature>
<evidence type="ECO:0000256" key="8">
    <source>
        <dbReference type="ARBA" id="ARBA00038263"/>
    </source>
</evidence>
<evidence type="ECO:0000259" key="10">
    <source>
        <dbReference type="Pfam" id="PF07602"/>
    </source>
</evidence>
<dbReference type="Proteomes" id="UP000231333">
    <property type="component" value="Unassembled WGS sequence"/>
</dbReference>
<dbReference type="AlphaFoldDB" id="A0A2H0QSF9"/>